<dbReference type="InterPro" id="IPR026891">
    <property type="entry name" value="Fn3-like"/>
</dbReference>
<dbReference type="SUPFAM" id="SSF51445">
    <property type="entry name" value="(Trans)glycosidases"/>
    <property type="match status" value="1"/>
</dbReference>
<evidence type="ECO:0000256" key="4">
    <source>
        <dbReference type="RuleBase" id="RU361161"/>
    </source>
</evidence>
<dbReference type="InterPro" id="IPR050288">
    <property type="entry name" value="Cellulose_deg_GH3"/>
</dbReference>
<dbReference type="PROSITE" id="PS51820">
    <property type="entry name" value="PA14"/>
    <property type="match status" value="1"/>
</dbReference>
<dbReference type="EMBL" id="FLOB01000002">
    <property type="protein sequence ID" value="SBS27524.1"/>
    <property type="molecule type" value="Genomic_DNA"/>
</dbReference>
<evidence type="ECO:0000256" key="2">
    <source>
        <dbReference type="ARBA" id="ARBA00022801"/>
    </source>
</evidence>
<dbReference type="InterPro" id="IPR002772">
    <property type="entry name" value="Glyco_hydro_3_C"/>
</dbReference>
<name>A0A1A8T8A7_9GAMM</name>
<dbReference type="PROSITE" id="PS00775">
    <property type="entry name" value="GLYCOSYL_HYDROL_F3"/>
    <property type="match status" value="1"/>
</dbReference>
<evidence type="ECO:0000256" key="3">
    <source>
        <dbReference type="ARBA" id="ARBA00023295"/>
    </source>
</evidence>
<dbReference type="PRINTS" id="PR00133">
    <property type="entry name" value="GLHYDRLASE3"/>
</dbReference>
<dbReference type="PANTHER" id="PTHR42715">
    <property type="entry name" value="BETA-GLUCOSIDASE"/>
    <property type="match status" value="1"/>
</dbReference>
<dbReference type="SUPFAM" id="SSF56988">
    <property type="entry name" value="Anthrax protective antigen"/>
    <property type="match status" value="1"/>
</dbReference>
<dbReference type="Pfam" id="PF01915">
    <property type="entry name" value="Glyco_hydro_3_C"/>
    <property type="match status" value="1"/>
</dbReference>
<dbReference type="Gene3D" id="3.40.50.1700">
    <property type="entry name" value="Glycoside hydrolase family 3 C-terminal domain"/>
    <property type="match status" value="1"/>
</dbReference>
<dbReference type="Proteomes" id="UP000092544">
    <property type="component" value="Unassembled WGS sequence"/>
</dbReference>
<dbReference type="AlphaFoldDB" id="A0A1A8T8A7"/>
<feature type="domain" description="PA14" evidence="5">
    <location>
        <begin position="387"/>
        <end position="542"/>
    </location>
</feature>
<keyword evidence="3 4" id="KW-0326">Glycosidase</keyword>
<dbReference type="Gene3D" id="2.60.120.260">
    <property type="entry name" value="Galactose-binding domain-like"/>
    <property type="match status" value="1"/>
</dbReference>
<dbReference type="EC" id="3.2.1.-" evidence="6"/>
<dbReference type="InterPro" id="IPR036881">
    <property type="entry name" value="Glyco_hydro_3_C_sf"/>
</dbReference>
<organism evidence="6 7">
    <name type="scientific">Marinomonas spartinae</name>
    <dbReference type="NCBI Taxonomy" id="1792290"/>
    <lineage>
        <taxon>Bacteria</taxon>
        <taxon>Pseudomonadati</taxon>
        <taxon>Pseudomonadota</taxon>
        <taxon>Gammaproteobacteria</taxon>
        <taxon>Oceanospirillales</taxon>
        <taxon>Oceanospirillaceae</taxon>
        <taxon>Marinomonas</taxon>
    </lineage>
</organism>
<dbReference type="Gene3D" id="3.20.20.300">
    <property type="entry name" value="Glycoside hydrolase, family 3, N-terminal domain"/>
    <property type="match status" value="1"/>
</dbReference>
<evidence type="ECO:0000313" key="6">
    <source>
        <dbReference type="EMBL" id="SBS27524.1"/>
    </source>
</evidence>
<proteinExistence type="inferred from homology"/>
<dbReference type="Pfam" id="PF07691">
    <property type="entry name" value="PA14"/>
    <property type="match status" value="1"/>
</dbReference>
<dbReference type="InterPro" id="IPR037524">
    <property type="entry name" value="PA14/GLEYA"/>
</dbReference>
<evidence type="ECO:0000313" key="7">
    <source>
        <dbReference type="Proteomes" id="UP000092544"/>
    </source>
</evidence>
<dbReference type="PANTHER" id="PTHR42715:SF3">
    <property type="entry name" value="BETA-GLUCOSIDASE B-RELATED"/>
    <property type="match status" value="1"/>
</dbReference>
<keyword evidence="2 4" id="KW-0378">Hydrolase</keyword>
<evidence type="ECO:0000259" key="5">
    <source>
        <dbReference type="PROSITE" id="PS51820"/>
    </source>
</evidence>
<dbReference type="InterPro" id="IPR019800">
    <property type="entry name" value="Glyco_hydro_3_AS"/>
</dbReference>
<dbReference type="Pfam" id="PF14310">
    <property type="entry name" value="Fn3-like"/>
    <property type="match status" value="1"/>
</dbReference>
<dbReference type="InterPro" id="IPR011658">
    <property type="entry name" value="PA14_dom"/>
</dbReference>
<dbReference type="InterPro" id="IPR001764">
    <property type="entry name" value="Glyco_hydro_3_N"/>
</dbReference>
<comment type="similarity">
    <text evidence="1 4">Belongs to the glycosyl hydrolase 3 family.</text>
</comment>
<dbReference type="GO" id="GO:0008422">
    <property type="term" value="F:beta-glucosidase activity"/>
    <property type="evidence" value="ECO:0007669"/>
    <property type="project" value="TreeGrafter"/>
</dbReference>
<dbReference type="SMART" id="SM01217">
    <property type="entry name" value="Fn3_like"/>
    <property type="match status" value="1"/>
</dbReference>
<evidence type="ECO:0000256" key="1">
    <source>
        <dbReference type="ARBA" id="ARBA00005336"/>
    </source>
</evidence>
<dbReference type="InterPro" id="IPR013783">
    <property type="entry name" value="Ig-like_fold"/>
</dbReference>
<dbReference type="SMART" id="SM00758">
    <property type="entry name" value="PA14"/>
    <property type="match status" value="1"/>
</dbReference>
<dbReference type="STRING" id="1792290.MSP8886_00876"/>
<gene>
    <name evidence="6" type="primary">apy</name>
    <name evidence="6" type="ORF">MSP8886_00876</name>
</gene>
<dbReference type="Gene3D" id="2.60.40.10">
    <property type="entry name" value="Immunoglobulins"/>
    <property type="match status" value="1"/>
</dbReference>
<accession>A0A1A8T8A7</accession>
<dbReference type="RefSeq" id="WP_067013140.1">
    <property type="nucleotide sequence ID" value="NZ_FLOB01000002.1"/>
</dbReference>
<keyword evidence="7" id="KW-1185">Reference proteome</keyword>
<dbReference type="SUPFAM" id="SSF52279">
    <property type="entry name" value="Beta-D-glucan exohydrolase, C-terminal domain"/>
    <property type="match status" value="1"/>
</dbReference>
<dbReference type="GO" id="GO:0009251">
    <property type="term" value="P:glucan catabolic process"/>
    <property type="evidence" value="ECO:0007669"/>
    <property type="project" value="TreeGrafter"/>
</dbReference>
<dbReference type="OrthoDB" id="9781691at2"/>
<dbReference type="InterPro" id="IPR036962">
    <property type="entry name" value="Glyco_hydro_3_N_sf"/>
</dbReference>
<dbReference type="InterPro" id="IPR017853">
    <property type="entry name" value="GH"/>
</dbReference>
<sequence length="819" mass="89490">MSATSINALLDAMTLEEQVSLLSGQDFWSIASIQRLGIGELRVTDGPNGARGSGSLIGGNKSACFPCGIALGATWNPELLYCIGSAIADEVKSKGAHVSLAPTVNLQRTATNGRNFECYSEDAVLTASLAVQFIKGLQDKQIGATIKHFVGNESEIQRTTISSEIDERTLREHYLYPFEQAVKQADTWAIMSSYNKLNGVYTSENEWLLSKVLRDEWGFEGIVMSDWFGSQSTAPTINSGLNLEMPGPSRDRGNKLIAAVNEGAVDPERVRFLAHGMLTLLERVGVLQTHTEREEQSLDRPEHRELIRVAGAEATVLLKNDNLLPLDHPSSIAVLGPNADSAQIMGGGSAQLNPHYAITPLAGLTAQLGEESIVYAQGCSNRRYEPLITGAFQADYFTNRELSGDPVYTETVDQLHAFLMEGFGGGKVEKNHFSILLEGDIRISETADYHLGAFSAGYIRVYLDEQLIIDSWGDKWQRGTTFFEEGSEERVESVSLSQGHTYRLRVEFACLPNNKLGVSGYRVGLGLPTSDQDIAEAVEIAKNTDTAIVFVGRNAEWDTEGGDLPHIRLPGRQDELIEAVAAVNSKTIVVLQTGGPVEMPWLNKVSAVLQAWYPGQEAGNSIADVLLGKQEPSGRLAQTFPVAYEDTPIANGDAQVYPGREGKIVYQEGEFFGYRHYDEHDIEPLFAFGFGLGYAQFSLQDAQAEQSHDGYEVMVNLSNVGKRTGQAVVQAYLVPPTGEAKRAPQALKSFVKASLEPAQTSQIALPISLRDLAFYDVDEGRWCVASGIHRVDIGFSSRDIKQCVNIEIAEPFFLEDGSF</sequence>
<dbReference type="Pfam" id="PF00933">
    <property type="entry name" value="Glyco_hydro_3"/>
    <property type="match status" value="1"/>
</dbReference>
<reference evidence="6 7" key="1">
    <citation type="submission" date="2016-06" db="EMBL/GenBank/DDBJ databases">
        <authorList>
            <person name="Kjaerup R.B."/>
            <person name="Dalgaard T.S."/>
            <person name="Juul-Madsen H.R."/>
        </authorList>
    </citation>
    <scope>NUCLEOTIDE SEQUENCE [LARGE SCALE GENOMIC DNA]</scope>
    <source>
        <strain evidence="6 7">CECT 8886</strain>
    </source>
</reference>
<protein>
    <submittedName>
        <fullName evidence="6">Exo-alpha-(1-&gt;6)-L-arabinopyranosidase</fullName>
        <ecNumber evidence="6">3.2.1.-</ecNumber>
    </submittedName>
</protein>